<dbReference type="HOGENOM" id="CLU_123836_1_0_11"/>
<name>F5XL52_MICPN</name>
<evidence type="ECO:0008006" key="3">
    <source>
        <dbReference type="Google" id="ProtNLM"/>
    </source>
</evidence>
<dbReference type="eggNOG" id="COG3824">
    <property type="taxonomic scope" value="Bacteria"/>
</dbReference>
<gene>
    <name evidence="1" type="ordered locus">MLP_07260</name>
</gene>
<dbReference type="Gene3D" id="3.30.2010.20">
    <property type="match status" value="1"/>
</dbReference>
<dbReference type="CDD" id="cd12952">
    <property type="entry name" value="MMP_ACEL2062"/>
    <property type="match status" value="1"/>
</dbReference>
<dbReference type="InterPro" id="IPR038555">
    <property type="entry name" value="Zincin_1_sf"/>
</dbReference>
<proteinExistence type="predicted"/>
<evidence type="ECO:0000313" key="2">
    <source>
        <dbReference type="Proteomes" id="UP000007947"/>
    </source>
</evidence>
<protein>
    <recommendedName>
        <fullName evidence="3">Metallopeptidase family protein</fullName>
    </recommendedName>
</protein>
<dbReference type="SUPFAM" id="SSF55486">
    <property type="entry name" value="Metalloproteases ('zincins'), catalytic domain"/>
    <property type="match status" value="1"/>
</dbReference>
<dbReference type="Pfam" id="PF06262">
    <property type="entry name" value="Zincin_1"/>
    <property type="match status" value="1"/>
</dbReference>
<evidence type="ECO:0000313" key="1">
    <source>
        <dbReference type="EMBL" id="BAK33740.1"/>
    </source>
</evidence>
<dbReference type="AlphaFoldDB" id="F5XL52"/>
<dbReference type="EMBL" id="AP012204">
    <property type="protein sequence ID" value="BAK33740.1"/>
    <property type="molecule type" value="Genomic_DNA"/>
</dbReference>
<dbReference type="RefSeq" id="WP_013861629.1">
    <property type="nucleotide sequence ID" value="NC_015635.1"/>
</dbReference>
<keyword evidence="2" id="KW-1185">Reference proteome</keyword>
<organism evidence="1 2">
    <name type="scientific">Microlunatus phosphovorus (strain ATCC 700054 / DSM 10555 / JCM 9379 / NBRC 101784 / NCIMB 13414 / VKM Ac-1990 / NM-1)</name>
    <dbReference type="NCBI Taxonomy" id="1032480"/>
    <lineage>
        <taxon>Bacteria</taxon>
        <taxon>Bacillati</taxon>
        <taxon>Actinomycetota</taxon>
        <taxon>Actinomycetes</taxon>
        <taxon>Propionibacteriales</taxon>
        <taxon>Propionibacteriaceae</taxon>
        <taxon>Microlunatus</taxon>
    </lineage>
</organism>
<sequence>MIAMTAAEFDELVAEALDTIPEELATLIDNCVILVEDYPPPDRPSDLLGQYEGIPLTERGEFYSGVLPDKITIYRQPTLAICDAFEHVVEEVHITVVHEIAHHFGIDDVRLHELGYG</sequence>
<dbReference type="OrthoDB" id="9806895at2"/>
<accession>F5XL52</accession>
<reference evidence="1 2" key="1">
    <citation type="submission" date="2011-05" db="EMBL/GenBank/DDBJ databases">
        <title>Whole genome sequence of Microlunatus phosphovorus NM-1.</title>
        <authorList>
            <person name="Hosoyama A."/>
            <person name="Sasaki K."/>
            <person name="Harada T."/>
            <person name="Igarashi R."/>
            <person name="Kawakoshi A."/>
            <person name="Sasagawa M."/>
            <person name="Fukada J."/>
            <person name="Nakamura S."/>
            <person name="Katano Y."/>
            <person name="Hanada S."/>
            <person name="Kamagata Y."/>
            <person name="Nakamura N."/>
            <person name="Yamazaki S."/>
            <person name="Fujita N."/>
        </authorList>
    </citation>
    <scope>NUCLEOTIDE SEQUENCE [LARGE SCALE GENOMIC DNA]</scope>
    <source>
        <strain evidence="2">ATCC 700054 / DSM 10555 / JCM 9379 / NBRC 101784 / NCIMB 13414 / VKM Ac-1990 / NM-1</strain>
    </source>
</reference>
<dbReference type="InterPro" id="IPR010428">
    <property type="entry name" value="Zincin_1"/>
</dbReference>
<dbReference type="KEGG" id="mph:MLP_07260"/>
<dbReference type="Proteomes" id="UP000007947">
    <property type="component" value="Chromosome"/>
</dbReference>